<gene>
    <name evidence="9" type="primary">kinB_1</name>
    <name evidence="9" type="ORF">ADICEAN_00712</name>
</gene>
<dbReference type="CDD" id="cd00130">
    <property type="entry name" value="PAS"/>
    <property type="match status" value="3"/>
</dbReference>
<dbReference type="EC" id="2.7.13.3" evidence="2"/>
<dbReference type="PANTHER" id="PTHR43304:SF1">
    <property type="entry name" value="PAC DOMAIN-CONTAINING PROTEIN"/>
    <property type="match status" value="1"/>
</dbReference>
<dbReference type="OrthoDB" id="9766459at2"/>
<dbReference type="InterPro" id="IPR004358">
    <property type="entry name" value="Sig_transdc_His_kin-like_C"/>
</dbReference>
<dbReference type="InterPro" id="IPR003661">
    <property type="entry name" value="HisK_dim/P_dom"/>
</dbReference>
<dbReference type="STRING" id="1279009.ADICEAN_00712"/>
<evidence type="ECO:0000256" key="1">
    <source>
        <dbReference type="ARBA" id="ARBA00000085"/>
    </source>
</evidence>
<dbReference type="SUPFAM" id="SSF55785">
    <property type="entry name" value="PYP-like sensor domain (PAS domain)"/>
    <property type="match status" value="5"/>
</dbReference>
<evidence type="ECO:0000259" key="7">
    <source>
        <dbReference type="PROSITE" id="PS50112"/>
    </source>
</evidence>
<comment type="catalytic activity">
    <reaction evidence="1">
        <text>ATP + protein L-histidine = ADP + protein N-phospho-L-histidine.</text>
        <dbReference type="EC" id="2.7.13.3"/>
    </reaction>
</comment>
<dbReference type="PROSITE" id="PS50112">
    <property type="entry name" value="PAS"/>
    <property type="match status" value="1"/>
</dbReference>
<evidence type="ECO:0000256" key="2">
    <source>
        <dbReference type="ARBA" id="ARBA00012438"/>
    </source>
</evidence>
<dbReference type="eggNOG" id="COG4251">
    <property type="taxonomic scope" value="Bacteria"/>
</dbReference>
<dbReference type="Pfam" id="PF00512">
    <property type="entry name" value="HisKA"/>
    <property type="match status" value="1"/>
</dbReference>
<proteinExistence type="predicted"/>
<evidence type="ECO:0000259" key="6">
    <source>
        <dbReference type="PROSITE" id="PS50109"/>
    </source>
</evidence>
<keyword evidence="3" id="KW-0597">Phosphoprotein</keyword>
<dbReference type="RefSeq" id="WP_009194119.1">
    <property type="nucleotide sequence ID" value="NZ_AODQ01000010.1"/>
</dbReference>
<dbReference type="PRINTS" id="PR00344">
    <property type="entry name" value="BCTRLSENSOR"/>
</dbReference>
<name>M7N6D6_9BACT</name>
<dbReference type="InterPro" id="IPR036097">
    <property type="entry name" value="HisK_dim/P_sf"/>
</dbReference>
<dbReference type="PROSITE" id="PS50113">
    <property type="entry name" value="PAC"/>
    <property type="match status" value="3"/>
</dbReference>
<feature type="domain" description="PAC" evidence="8">
    <location>
        <begin position="337"/>
        <end position="393"/>
    </location>
</feature>
<sequence>MAQGVELSAYTKLLAQLPGLHWWQNKDGSRFAFAPACRSILGTAEAPTPLHWQQRIHPFDRQKRAYTLHTLAEGDEQTLEYRLLASPGTYTWVQENVRYTYAAEGDPVLLSSATVCVAPIYYRLLNNSNQYFILLDPGGHVVEMNQRAQQLLGPPSDQLIGRPLWCSPAFTNRQADDASQLSARLQQAASGQEVHFQHWVQAWTGQERYARLSVRPLLDAQGSLEYLMLEGSPLEAQALHSPPRQGGNGLLASDTARQQTNLQRTTARLKALIEGSRDPICALDLAARPFVYNTAFAEEFWQIYGVAIDPAQSLEALLGHLPDEYASAMEVWGRALQGEEFTILKELGLAERERNYYEISFSSIRDEEGQLIGASSISRNVSRERRIQKELKDAKEFLILAENLPQIIFTARTNGQIDYLNHTFFQYSNLPAGQAERIRWQQVIHPEDAPQVEQQWLEAVKSNAPGLKLELRLRNRHGLYRWHVARAVPLYYSAPHPVKWIGIIGDIHEAKIASAEERLAAEEFKVIAEGLPHIVWTAPPNGAISYFNNKWYDYTGEASAAGSLEGWIACLHPSEQEKVRNRWKKAVSNKSSFQMEFRIKHKTGGYRWFLGRALPIADLRGTLYKWLGTCTDIHENKLQRKRLQTQNERLNQINQYLDNFVHAAAHDLRSPVANMKGLMQLLQGTGNGLQQKVIESMEASLYRLDNTLQAMIHSIELQSLKQSPSRKLNVQEMFSNVQQEFSDRLKAVPHRIDTSFENCPDIVFIPFYLESLFRNLLSNAIKYRKEGQELHIQVGCRSYRNYKLITFSDNGIGIDLEKYGSKLFRPFQRFTHQAGGKGIGLHLINNIVTKTGGKIEVKSKPGEGITFLLYLKDLEK</sequence>
<dbReference type="InterPro" id="IPR036890">
    <property type="entry name" value="HATPase_C_sf"/>
</dbReference>
<evidence type="ECO:0000256" key="4">
    <source>
        <dbReference type="ARBA" id="ARBA00022679"/>
    </source>
</evidence>
<evidence type="ECO:0000259" key="8">
    <source>
        <dbReference type="PROSITE" id="PS50113"/>
    </source>
</evidence>
<feature type="domain" description="PAC" evidence="8">
    <location>
        <begin position="467"/>
        <end position="519"/>
    </location>
</feature>
<dbReference type="GO" id="GO:0000155">
    <property type="term" value="F:phosphorelay sensor kinase activity"/>
    <property type="evidence" value="ECO:0007669"/>
    <property type="project" value="InterPro"/>
</dbReference>
<dbReference type="InterPro" id="IPR003594">
    <property type="entry name" value="HATPase_dom"/>
</dbReference>
<dbReference type="Pfam" id="PF08448">
    <property type="entry name" value="PAS_4"/>
    <property type="match status" value="2"/>
</dbReference>
<protein>
    <recommendedName>
        <fullName evidence="2">histidine kinase</fullName>
        <ecNumber evidence="2">2.7.13.3</ecNumber>
    </recommendedName>
</protein>
<evidence type="ECO:0000313" key="10">
    <source>
        <dbReference type="Proteomes" id="UP000011910"/>
    </source>
</evidence>
<reference evidence="9 10" key="1">
    <citation type="journal article" date="2013" name="Genome Announc.">
        <title>Draft Genome Sequence of Cesiribacter andamanensis Strain AMV16T, Isolated from a Soil Sample from a Mud Volcano in the Andaman Islands, India.</title>
        <authorList>
            <person name="Shivaji S."/>
            <person name="Ara S."/>
            <person name="Begum Z."/>
            <person name="Srinivas T.N."/>
            <person name="Singh A."/>
            <person name="Kumar Pinnaka A."/>
        </authorList>
    </citation>
    <scope>NUCLEOTIDE SEQUENCE [LARGE SCALE GENOMIC DNA]</scope>
    <source>
        <strain evidence="9 10">AMV16</strain>
    </source>
</reference>
<dbReference type="Proteomes" id="UP000011910">
    <property type="component" value="Unassembled WGS sequence"/>
</dbReference>
<dbReference type="SUPFAM" id="SSF47384">
    <property type="entry name" value="Homodimeric domain of signal transducing histidine kinase"/>
    <property type="match status" value="1"/>
</dbReference>
<accession>M7N6D6</accession>
<evidence type="ECO:0000256" key="5">
    <source>
        <dbReference type="ARBA" id="ARBA00022777"/>
    </source>
</evidence>
<dbReference type="SUPFAM" id="SSF55874">
    <property type="entry name" value="ATPase domain of HSP90 chaperone/DNA topoisomerase II/histidine kinase"/>
    <property type="match status" value="1"/>
</dbReference>
<dbReference type="SMART" id="SM00086">
    <property type="entry name" value="PAC"/>
    <property type="match status" value="4"/>
</dbReference>
<keyword evidence="10" id="KW-1185">Reference proteome</keyword>
<dbReference type="Gene3D" id="3.30.450.20">
    <property type="entry name" value="PAS domain"/>
    <property type="match status" value="5"/>
</dbReference>
<dbReference type="Gene3D" id="3.30.565.10">
    <property type="entry name" value="Histidine kinase-like ATPase, C-terminal domain"/>
    <property type="match status" value="1"/>
</dbReference>
<dbReference type="PANTHER" id="PTHR43304">
    <property type="entry name" value="PHYTOCHROME-LIKE PROTEIN CPH1"/>
    <property type="match status" value="1"/>
</dbReference>
<dbReference type="InterPro" id="IPR013656">
    <property type="entry name" value="PAS_4"/>
</dbReference>
<evidence type="ECO:0000313" key="9">
    <source>
        <dbReference type="EMBL" id="EMR04188.1"/>
    </source>
</evidence>
<dbReference type="InterPro" id="IPR000014">
    <property type="entry name" value="PAS"/>
</dbReference>
<dbReference type="AlphaFoldDB" id="M7N6D6"/>
<comment type="caution">
    <text evidence="9">The sequence shown here is derived from an EMBL/GenBank/DDBJ whole genome shotgun (WGS) entry which is preliminary data.</text>
</comment>
<feature type="domain" description="Histidine kinase" evidence="6">
    <location>
        <begin position="663"/>
        <end position="875"/>
    </location>
</feature>
<feature type="domain" description="PAS" evidence="7">
    <location>
        <begin position="123"/>
        <end position="192"/>
    </location>
</feature>
<evidence type="ECO:0000256" key="3">
    <source>
        <dbReference type="ARBA" id="ARBA00022553"/>
    </source>
</evidence>
<dbReference type="PROSITE" id="PS50109">
    <property type="entry name" value="HIS_KIN"/>
    <property type="match status" value="1"/>
</dbReference>
<dbReference type="InterPro" id="IPR000700">
    <property type="entry name" value="PAS-assoc_C"/>
</dbReference>
<dbReference type="InterPro" id="IPR035965">
    <property type="entry name" value="PAS-like_dom_sf"/>
</dbReference>
<dbReference type="InterPro" id="IPR005467">
    <property type="entry name" value="His_kinase_dom"/>
</dbReference>
<dbReference type="SMART" id="SM00388">
    <property type="entry name" value="HisKA"/>
    <property type="match status" value="1"/>
</dbReference>
<organism evidence="9 10">
    <name type="scientific">Cesiribacter andamanensis AMV16</name>
    <dbReference type="NCBI Taxonomy" id="1279009"/>
    <lineage>
        <taxon>Bacteria</taxon>
        <taxon>Pseudomonadati</taxon>
        <taxon>Bacteroidota</taxon>
        <taxon>Cytophagia</taxon>
        <taxon>Cytophagales</taxon>
        <taxon>Cesiribacteraceae</taxon>
        <taxon>Cesiribacter</taxon>
    </lineage>
</organism>
<dbReference type="SMART" id="SM00091">
    <property type="entry name" value="PAS"/>
    <property type="match status" value="3"/>
</dbReference>
<dbReference type="FunFam" id="3.30.450.20:FF:000099">
    <property type="entry name" value="Sensory box sensor histidine kinase"/>
    <property type="match status" value="1"/>
</dbReference>
<dbReference type="InterPro" id="IPR013655">
    <property type="entry name" value="PAS_fold_3"/>
</dbReference>
<dbReference type="NCBIfam" id="TIGR00229">
    <property type="entry name" value="sensory_box"/>
    <property type="match status" value="2"/>
</dbReference>
<dbReference type="CDD" id="cd00082">
    <property type="entry name" value="HisKA"/>
    <property type="match status" value="1"/>
</dbReference>
<keyword evidence="5" id="KW-0418">Kinase</keyword>
<keyword evidence="4 9" id="KW-0808">Transferase</keyword>
<dbReference type="EMBL" id="AODQ01000010">
    <property type="protein sequence ID" value="EMR04188.1"/>
    <property type="molecule type" value="Genomic_DNA"/>
</dbReference>
<dbReference type="eggNOG" id="COG5002">
    <property type="taxonomic scope" value="Bacteria"/>
</dbReference>
<dbReference type="Gene3D" id="1.10.287.130">
    <property type="match status" value="1"/>
</dbReference>
<dbReference type="InterPro" id="IPR052162">
    <property type="entry name" value="Sensor_kinase/Photoreceptor"/>
</dbReference>
<dbReference type="Pfam" id="PF02518">
    <property type="entry name" value="HATPase_c"/>
    <property type="match status" value="1"/>
</dbReference>
<dbReference type="InterPro" id="IPR001610">
    <property type="entry name" value="PAC"/>
</dbReference>
<dbReference type="SMART" id="SM00387">
    <property type="entry name" value="HATPase_c"/>
    <property type="match status" value="1"/>
</dbReference>
<feature type="domain" description="PAC" evidence="8">
    <location>
        <begin position="593"/>
        <end position="645"/>
    </location>
</feature>
<dbReference type="Pfam" id="PF08447">
    <property type="entry name" value="PAS_3"/>
    <property type="match status" value="3"/>
</dbReference>